<feature type="domain" description="Type I restriction modification DNA specificity" evidence="5">
    <location>
        <begin position="206"/>
        <end position="367"/>
    </location>
</feature>
<keyword evidence="6" id="KW-0378">Hydrolase</keyword>
<dbReference type="EMBL" id="VIRB01000026">
    <property type="protein sequence ID" value="NDO67708.1"/>
    <property type="molecule type" value="Genomic_DNA"/>
</dbReference>
<evidence type="ECO:0000313" key="7">
    <source>
        <dbReference type="Proteomes" id="UP000474104"/>
    </source>
</evidence>
<organism evidence="6 7">
    <name type="scientific">Schaedlerella arabinosiphila</name>
    <dbReference type="NCBI Taxonomy" id="2044587"/>
    <lineage>
        <taxon>Bacteria</taxon>
        <taxon>Bacillati</taxon>
        <taxon>Bacillota</taxon>
        <taxon>Clostridia</taxon>
        <taxon>Lachnospirales</taxon>
        <taxon>Lachnospiraceae</taxon>
        <taxon>Schaedlerella</taxon>
    </lineage>
</organism>
<dbReference type="AlphaFoldDB" id="A0A9X5C531"/>
<evidence type="ECO:0000259" key="5">
    <source>
        <dbReference type="Pfam" id="PF01420"/>
    </source>
</evidence>
<dbReference type="RefSeq" id="WP_004069266.1">
    <property type="nucleotide sequence ID" value="NZ_VIRB01000026.1"/>
</dbReference>
<proteinExistence type="inferred from homology"/>
<dbReference type="PANTHER" id="PTHR30408:SF13">
    <property type="entry name" value="TYPE I RESTRICTION ENZYME HINDI SPECIFICITY SUBUNIT"/>
    <property type="match status" value="1"/>
</dbReference>
<dbReference type="CDD" id="cd17254">
    <property type="entry name" value="RMtype1_S_FclI-TRD1-CR1_like"/>
    <property type="match status" value="1"/>
</dbReference>
<reference evidence="6 7" key="1">
    <citation type="submission" date="2019-07" db="EMBL/GenBank/DDBJ databases">
        <title>Draft genome sequences of 15 bacterial species constituting the stable defined intestinal microbiota of the GM15 gnotobiotic mouse model.</title>
        <authorList>
            <person name="Elie C."/>
            <person name="Mathieu A."/>
            <person name="Saliou A."/>
            <person name="Darnaud M."/>
            <person name="Leulier F."/>
            <person name="Tamellini A."/>
        </authorList>
    </citation>
    <scope>NUCLEOTIDE SEQUENCE [LARGE SCALE GENOMIC DNA]</scope>
    <source>
        <strain evidence="7">ASF 502</strain>
    </source>
</reference>
<keyword evidence="4" id="KW-0175">Coiled coil</keyword>
<gene>
    <name evidence="6" type="ORF">FMM80_02810</name>
</gene>
<keyword evidence="2" id="KW-0680">Restriction system</keyword>
<keyword evidence="6" id="KW-0255">Endonuclease</keyword>
<feature type="domain" description="Type I restriction modification DNA specificity" evidence="5">
    <location>
        <begin position="3"/>
        <end position="177"/>
    </location>
</feature>
<comment type="caution">
    <text evidence="6">The sequence shown here is derived from an EMBL/GenBank/DDBJ whole genome shotgun (WGS) entry which is preliminary data.</text>
</comment>
<protein>
    <submittedName>
        <fullName evidence="6">Restriction endonuclease subunit S</fullName>
    </submittedName>
</protein>
<dbReference type="InterPro" id="IPR044946">
    <property type="entry name" value="Restrct_endonuc_typeI_TRD_sf"/>
</dbReference>
<comment type="similarity">
    <text evidence="1">Belongs to the type-I restriction system S methylase family.</text>
</comment>
<evidence type="ECO:0000256" key="4">
    <source>
        <dbReference type="SAM" id="Coils"/>
    </source>
</evidence>
<dbReference type="GO" id="GO:0009307">
    <property type="term" value="P:DNA restriction-modification system"/>
    <property type="evidence" value="ECO:0007669"/>
    <property type="project" value="UniProtKB-KW"/>
</dbReference>
<evidence type="ECO:0000256" key="2">
    <source>
        <dbReference type="ARBA" id="ARBA00022747"/>
    </source>
</evidence>
<dbReference type="Pfam" id="PF01420">
    <property type="entry name" value="Methylase_S"/>
    <property type="match status" value="2"/>
</dbReference>
<dbReference type="Proteomes" id="UP000474104">
    <property type="component" value="Unassembled WGS sequence"/>
</dbReference>
<dbReference type="CDD" id="cd17253">
    <property type="entry name" value="RMtype1_S_Eco933I-TRD2-CR2_like"/>
    <property type="match status" value="1"/>
</dbReference>
<dbReference type="GO" id="GO:0003677">
    <property type="term" value="F:DNA binding"/>
    <property type="evidence" value="ECO:0007669"/>
    <property type="project" value="UniProtKB-KW"/>
</dbReference>
<name>A0A9X5C531_9FIRM</name>
<dbReference type="Gene3D" id="3.90.220.20">
    <property type="entry name" value="DNA methylase specificity domains"/>
    <property type="match status" value="2"/>
</dbReference>
<keyword evidence="6" id="KW-0540">Nuclease</keyword>
<dbReference type="SUPFAM" id="SSF116734">
    <property type="entry name" value="DNA methylase specificity domain"/>
    <property type="match status" value="2"/>
</dbReference>
<sequence length="392" mass="45436">MSWEKVKLGDVSESCLGKMLDQRKNKGTYKPYLANVNVRWGSFDLDNLQEMKFEDDEDERYGIKYGDLIICEGGEPGRCAIWKEELPNMKIQKALHRVRVNEEMDYRYVYYWFLLAGKQGALKQYYTGATIMHMPGQKLKEVVIDKPPLDVQRQIGHYLESFDNLIDNNQKQIKLLEEATQRLYKEWFVNLHFPGHENVKIVDGVPEGWTKPSMNDIADYLNGYAFKPDDWNDKGKPIIKIKEMNEGIIPTTPRNDGRAIPEKYNVIAGDILFSWSATLAAMIWDSEDGLLNQHLFKVTPNNGVCREYVLQSILKTLDEFKNLTTGSTMKHIQRGKLKEVFVNLPSQEIMDKFASIADVYREMVLRLQKQNSALKEARDRLLPRLMNGEIEI</sequence>
<dbReference type="PANTHER" id="PTHR30408">
    <property type="entry name" value="TYPE-1 RESTRICTION ENZYME ECOKI SPECIFICITY PROTEIN"/>
    <property type="match status" value="1"/>
</dbReference>
<feature type="coiled-coil region" evidence="4">
    <location>
        <begin position="159"/>
        <end position="186"/>
    </location>
</feature>
<dbReference type="InterPro" id="IPR000055">
    <property type="entry name" value="Restrct_endonuc_typeI_TRD"/>
</dbReference>
<dbReference type="InterPro" id="IPR052021">
    <property type="entry name" value="Type-I_RS_S_subunit"/>
</dbReference>
<evidence type="ECO:0000256" key="1">
    <source>
        <dbReference type="ARBA" id="ARBA00010923"/>
    </source>
</evidence>
<keyword evidence="3" id="KW-0238">DNA-binding</keyword>
<dbReference type="GO" id="GO:0004519">
    <property type="term" value="F:endonuclease activity"/>
    <property type="evidence" value="ECO:0007669"/>
    <property type="project" value="UniProtKB-KW"/>
</dbReference>
<evidence type="ECO:0000256" key="3">
    <source>
        <dbReference type="ARBA" id="ARBA00023125"/>
    </source>
</evidence>
<evidence type="ECO:0000313" key="6">
    <source>
        <dbReference type="EMBL" id="NDO67708.1"/>
    </source>
</evidence>
<dbReference type="OrthoDB" id="9811611at2"/>
<accession>A0A9X5C531</accession>